<feature type="compositionally biased region" description="Low complexity" evidence="1">
    <location>
        <begin position="199"/>
        <end position="212"/>
    </location>
</feature>
<sequence length="396" mass="42058">EPGRRGVGGPASLAAAARRGRRRGTLGLPDHRGAGHGSDPGRALRRRPTRRSGAAPTSRRARLLGPRGGPVARRHPHLLPDQRRPGDAARRDRPAAADLDAARAGAAGLRPAGRPPGQHAGRPEPGDAGDDPPHRPPGRRPGGGRDRAPDRQPDDRRGGRRGQPVRPDPPAAAGRHRLAGDHHRQPRQLPARTADGRTRAAGRLPARLPSRLPGRRGGPRPVGVDGGVGGVRRRLRGHPRLHPHREDLPRGLRHRGGGPDRAAGGPCRRAVRLPARRRHRHQPGPGLLPVAGQPARGDGAGPDLRPVRGRDRGADAAPGGSAARRRGRRRGAARALGLRRPGLRPRPRGRVGGPGGADLRLHPGPVSRPAVRGPEPRRHRALGRHHRSRTGHLDAL</sequence>
<reference evidence="2" key="1">
    <citation type="submission" date="2020-02" db="EMBL/GenBank/DDBJ databases">
        <authorList>
            <person name="Meier V. D."/>
        </authorList>
    </citation>
    <scope>NUCLEOTIDE SEQUENCE</scope>
    <source>
        <strain evidence="2">AVDCRST_MAG61</strain>
    </source>
</reference>
<feature type="compositionally biased region" description="Basic residues" evidence="1">
    <location>
        <begin position="323"/>
        <end position="332"/>
    </location>
</feature>
<evidence type="ECO:0000256" key="1">
    <source>
        <dbReference type="SAM" id="MobiDB-lite"/>
    </source>
</evidence>
<feature type="non-terminal residue" evidence="2">
    <location>
        <position position="1"/>
    </location>
</feature>
<proteinExistence type="predicted"/>
<protein>
    <submittedName>
        <fullName evidence="2">Mg-chelatase subunit ChlD</fullName>
    </submittedName>
</protein>
<name>A0A6J4LH62_9ACTN</name>
<accession>A0A6J4LH62</accession>
<organism evidence="2">
    <name type="scientific">uncultured Friedmanniella sp</name>
    <dbReference type="NCBI Taxonomy" id="335381"/>
    <lineage>
        <taxon>Bacteria</taxon>
        <taxon>Bacillati</taxon>
        <taxon>Actinomycetota</taxon>
        <taxon>Actinomycetes</taxon>
        <taxon>Propionibacteriales</taxon>
        <taxon>Nocardioidaceae</taxon>
        <taxon>Friedmanniella</taxon>
        <taxon>environmental samples</taxon>
    </lineage>
</organism>
<feature type="compositionally biased region" description="Basic and acidic residues" evidence="1">
    <location>
        <begin position="305"/>
        <end position="314"/>
    </location>
</feature>
<feature type="compositionally biased region" description="Basic residues" evidence="1">
    <location>
        <begin position="231"/>
        <end position="243"/>
    </location>
</feature>
<feature type="compositionally biased region" description="Basic residues" evidence="1">
    <location>
        <begin position="377"/>
        <end position="390"/>
    </location>
</feature>
<feature type="non-terminal residue" evidence="2">
    <location>
        <position position="396"/>
    </location>
</feature>
<feature type="compositionally biased region" description="Basic and acidic residues" evidence="1">
    <location>
        <begin position="78"/>
        <end position="95"/>
    </location>
</feature>
<feature type="compositionally biased region" description="Basic and acidic residues" evidence="1">
    <location>
        <begin position="143"/>
        <end position="157"/>
    </location>
</feature>
<feature type="compositionally biased region" description="Basic residues" evidence="1">
    <location>
        <begin position="269"/>
        <end position="282"/>
    </location>
</feature>
<feature type="compositionally biased region" description="Low complexity" evidence="1">
    <location>
        <begin position="96"/>
        <end position="117"/>
    </location>
</feature>
<evidence type="ECO:0000313" key="2">
    <source>
        <dbReference type="EMBL" id="CAA9332153.1"/>
    </source>
</evidence>
<gene>
    <name evidence="2" type="ORF">AVDCRST_MAG61-3191</name>
</gene>
<feature type="region of interest" description="Disordered" evidence="1">
    <location>
        <begin position="1"/>
        <end position="396"/>
    </location>
</feature>
<dbReference type="EMBL" id="CADCTT010000356">
    <property type="protein sequence ID" value="CAA9332153.1"/>
    <property type="molecule type" value="Genomic_DNA"/>
</dbReference>
<dbReference type="AlphaFoldDB" id="A0A6J4LH62"/>